<sequence length="258" mass="30513">MQNNPIEAKSYIYEHPLSERMRLFMRLDSMFEQMRLFHKADEYYSIQLFLDALFDVLDFLHRYEIRAEILKELQRLRILLAREIEHVHIHCRHDEDIDRSLIEIHDMNFNPISALRENELFNSLRQRNFNQSGNCLFEVPAYQFWLAKNCEQGNGFLPYCYSLFSPIAKAIGLILTLVRCGATITEEHTDDGMFLKTLEKDKKNQLLRVHLAPQYSVFPRISGDNHRFAIRFMEQPDPQLRSAQTEKPVSFGLQVCVL</sequence>
<dbReference type="Gene3D" id="1.10.3900.10">
    <property type="entry name" value="YacF-like"/>
    <property type="match status" value="1"/>
</dbReference>
<keyword evidence="7" id="KW-1185">Reference proteome</keyword>
<comment type="subunit">
    <text evidence="5">Interacts with FtsZ.</text>
</comment>
<dbReference type="GO" id="GO:0005737">
    <property type="term" value="C:cytoplasm"/>
    <property type="evidence" value="ECO:0007669"/>
    <property type="project" value="UniProtKB-SubCell"/>
</dbReference>
<comment type="subcellular location">
    <subcellularLocation>
        <location evidence="5">Cytoplasm</location>
    </subcellularLocation>
    <text evidence="5">Localizes to mid-cell in an FtsZ-dependent manner.</text>
</comment>
<dbReference type="RefSeq" id="WP_115217530.1">
    <property type="nucleotide sequence ID" value="NZ_UHIA01000003.1"/>
</dbReference>
<keyword evidence="4 5" id="KW-0131">Cell cycle</keyword>
<dbReference type="GO" id="GO:0043093">
    <property type="term" value="P:FtsZ-dependent cytokinesis"/>
    <property type="evidence" value="ECO:0007669"/>
    <property type="project" value="UniProtKB-UniRule"/>
</dbReference>
<dbReference type="OrthoDB" id="5294622at2"/>
<evidence type="ECO:0000313" key="7">
    <source>
        <dbReference type="Proteomes" id="UP000254575"/>
    </source>
</evidence>
<keyword evidence="3 5" id="KW-0717">Septation</keyword>
<dbReference type="PANTHER" id="PTHR39455">
    <property type="entry name" value="CELL DIVISION PROTEIN ZAPD"/>
    <property type="match status" value="1"/>
</dbReference>
<dbReference type="EMBL" id="UHIA01000003">
    <property type="protein sequence ID" value="SUO91556.1"/>
    <property type="molecule type" value="Genomic_DNA"/>
</dbReference>
<evidence type="ECO:0000256" key="3">
    <source>
        <dbReference type="ARBA" id="ARBA00023210"/>
    </source>
</evidence>
<comment type="similarity">
    <text evidence="5">Belongs to the ZapD family.</text>
</comment>
<protein>
    <recommendedName>
        <fullName evidence="5">Cell division protein ZapD</fullName>
    </recommendedName>
    <alternativeName>
        <fullName evidence="5">Z ring-associated protein D</fullName>
    </alternativeName>
</protein>
<reference evidence="6 7" key="1">
    <citation type="submission" date="2018-06" db="EMBL/GenBank/DDBJ databases">
        <authorList>
            <consortium name="Pathogen Informatics"/>
            <person name="Doyle S."/>
        </authorList>
    </citation>
    <scope>NUCLEOTIDE SEQUENCE [LARGE SCALE GENOMIC DNA]</scope>
    <source>
        <strain evidence="6 7">NCTC10717</strain>
    </source>
</reference>
<keyword evidence="1 5" id="KW-0963">Cytoplasm</keyword>
<dbReference type="GO" id="GO:0032153">
    <property type="term" value="C:cell division site"/>
    <property type="evidence" value="ECO:0007669"/>
    <property type="project" value="TreeGrafter"/>
</dbReference>
<dbReference type="Gene3D" id="2.60.440.10">
    <property type="entry name" value="YacF-like domains"/>
    <property type="match status" value="1"/>
</dbReference>
<gene>
    <name evidence="5" type="primary">zapD</name>
    <name evidence="6" type="ORF">NCTC10717_00210</name>
</gene>
<proteinExistence type="inferred from homology"/>
<comment type="function">
    <text evidence="5">Cell division factor that enhances FtsZ-ring assembly. Directly interacts with FtsZ and promotes bundling of FtsZ protofilaments, with a reduction in FtsZ GTPase activity.</text>
</comment>
<evidence type="ECO:0000256" key="5">
    <source>
        <dbReference type="HAMAP-Rule" id="MF_01092"/>
    </source>
</evidence>
<accession>A0A380MJ25</accession>
<dbReference type="InterPro" id="IPR036268">
    <property type="entry name" value="ZapD_sf"/>
</dbReference>
<dbReference type="HAMAP" id="MF_01092">
    <property type="entry name" value="ZapD"/>
    <property type="match status" value="1"/>
</dbReference>
<evidence type="ECO:0000313" key="6">
    <source>
        <dbReference type="EMBL" id="SUO91556.1"/>
    </source>
</evidence>
<evidence type="ECO:0000256" key="2">
    <source>
        <dbReference type="ARBA" id="ARBA00022618"/>
    </source>
</evidence>
<evidence type="ECO:0000256" key="1">
    <source>
        <dbReference type="ARBA" id="ARBA00022490"/>
    </source>
</evidence>
<dbReference type="SUPFAM" id="SSF160950">
    <property type="entry name" value="YacF-like"/>
    <property type="match status" value="1"/>
</dbReference>
<dbReference type="PANTHER" id="PTHR39455:SF1">
    <property type="entry name" value="CELL DIVISION PROTEIN ZAPD"/>
    <property type="match status" value="1"/>
</dbReference>
<dbReference type="AlphaFoldDB" id="A0A380MJ25"/>
<dbReference type="Proteomes" id="UP000254575">
    <property type="component" value="Unassembled WGS sequence"/>
</dbReference>
<name>A0A380MJ25_9GAMM</name>
<evidence type="ECO:0000256" key="4">
    <source>
        <dbReference type="ARBA" id="ARBA00023306"/>
    </source>
</evidence>
<organism evidence="6 7">
    <name type="scientific">Suttonella indologenes</name>
    <dbReference type="NCBI Taxonomy" id="13276"/>
    <lineage>
        <taxon>Bacteria</taxon>
        <taxon>Pseudomonadati</taxon>
        <taxon>Pseudomonadota</taxon>
        <taxon>Gammaproteobacteria</taxon>
        <taxon>Cardiobacteriales</taxon>
        <taxon>Cardiobacteriaceae</taxon>
        <taxon>Suttonella</taxon>
    </lineage>
</organism>
<keyword evidence="2 5" id="KW-0132">Cell division</keyword>
<dbReference type="InterPro" id="IPR009777">
    <property type="entry name" value="ZapD"/>
</dbReference>
<dbReference type="Pfam" id="PF07072">
    <property type="entry name" value="ZapD"/>
    <property type="match status" value="1"/>
</dbReference>
<dbReference type="GO" id="GO:0000917">
    <property type="term" value="P:division septum assembly"/>
    <property type="evidence" value="ECO:0007669"/>
    <property type="project" value="UniProtKB-KW"/>
</dbReference>
<dbReference type="InterPro" id="IPR027462">
    <property type="entry name" value="ZapD_C"/>
</dbReference>